<sequence>MAKRIMDSHHIIKNLKVTAHNYSFIKNKVSLDETITNINKSEDLIKENFCLFTKKDSILDIINESAVSNRSDTTDYFLESIEVLENQTKISIQKISTLEEDLEIFLQIMLESESGCFIDFDEMKNEIKEVKHQLTKELDVNFVIKEFIQQNLERINQTELELLAICQKHDRLIKKSKKLCIPLSRIHIYYFLIKV</sequence>
<reference evidence="1 2" key="1">
    <citation type="journal article" date="2014" name="Genome Biol. Evol.">
        <title>The genome of the myxosporean Thelohanellus kitauei shows adaptations to nutrient acquisition within its fish host.</title>
        <authorList>
            <person name="Yang Y."/>
            <person name="Xiong J."/>
            <person name="Zhou Z."/>
            <person name="Huo F."/>
            <person name="Miao W."/>
            <person name="Ran C."/>
            <person name="Liu Y."/>
            <person name="Zhang J."/>
            <person name="Feng J."/>
            <person name="Wang M."/>
            <person name="Wang M."/>
            <person name="Wang L."/>
            <person name="Yao B."/>
        </authorList>
    </citation>
    <scope>NUCLEOTIDE SEQUENCE [LARGE SCALE GENOMIC DNA]</scope>
    <source>
        <strain evidence="1">Wuqing</strain>
    </source>
</reference>
<dbReference type="Proteomes" id="UP000031668">
    <property type="component" value="Unassembled WGS sequence"/>
</dbReference>
<dbReference type="AlphaFoldDB" id="A0A0C2JA55"/>
<dbReference type="EMBL" id="JWZT01000330">
    <property type="protein sequence ID" value="KII74664.1"/>
    <property type="molecule type" value="Genomic_DNA"/>
</dbReference>
<keyword evidence="2" id="KW-1185">Reference proteome</keyword>
<organism evidence="1 2">
    <name type="scientific">Thelohanellus kitauei</name>
    <name type="common">Myxosporean</name>
    <dbReference type="NCBI Taxonomy" id="669202"/>
    <lineage>
        <taxon>Eukaryota</taxon>
        <taxon>Metazoa</taxon>
        <taxon>Cnidaria</taxon>
        <taxon>Myxozoa</taxon>
        <taxon>Myxosporea</taxon>
        <taxon>Bivalvulida</taxon>
        <taxon>Platysporina</taxon>
        <taxon>Myxobolidae</taxon>
        <taxon>Thelohanellus</taxon>
    </lineage>
</organism>
<accession>A0A0C2JA55</accession>
<evidence type="ECO:0000313" key="2">
    <source>
        <dbReference type="Proteomes" id="UP000031668"/>
    </source>
</evidence>
<proteinExistence type="predicted"/>
<protein>
    <submittedName>
        <fullName evidence="1">Uncharacterized protein</fullName>
    </submittedName>
</protein>
<gene>
    <name evidence="1" type="ORF">RF11_11864</name>
</gene>
<comment type="caution">
    <text evidence="1">The sequence shown here is derived from an EMBL/GenBank/DDBJ whole genome shotgun (WGS) entry which is preliminary data.</text>
</comment>
<evidence type="ECO:0000313" key="1">
    <source>
        <dbReference type="EMBL" id="KII74664.1"/>
    </source>
</evidence>
<name>A0A0C2JA55_THEKT</name>